<keyword evidence="3" id="KW-1185">Reference proteome</keyword>
<dbReference type="CDD" id="cd04301">
    <property type="entry name" value="NAT_SF"/>
    <property type="match status" value="1"/>
</dbReference>
<dbReference type="Proteomes" id="UP001367030">
    <property type="component" value="Unassembled WGS sequence"/>
</dbReference>
<accession>A0ABU8XBS7</accession>
<sequence>MGPVLPARLKLRDGREVWVREIQPDDKDGLQAAVGHMSVQSRYMRFMATVRAISEPMLEKATHPVADREFALVAVGDEGGVESIVAGARYASDAGSDTCEFAIMIVDDWQGQGLAPRLMQILMEAAEAHGFRYMEGSVLTQNTAMRGLARRLGFDDKADPRDATVRVVKRALGNVGAAAGT</sequence>
<feature type="domain" description="N-acetyltransferase" evidence="1">
    <location>
        <begin position="17"/>
        <end position="172"/>
    </location>
</feature>
<name>A0ABU8XBS7_9BURK</name>
<dbReference type="EC" id="2.3.1.-" evidence="2"/>
<organism evidence="2 3">
    <name type="scientific">Variovorax robiniae</name>
    <dbReference type="NCBI Taxonomy" id="1836199"/>
    <lineage>
        <taxon>Bacteria</taxon>
        <taxon>Pseudomonadati</taxon>
        <taxon>Pseudomonadota</taxon>
        <taxon>Betaproteobacteria</taxon>
        <taxon>Burkholderiales</taxon>
        <taxon>Comamonadaceae</taxon>
        <taxon>Variovorax</taxon>
    </lineage>
</organism>
<gene>
    <name evidence="2" type="ORF">WKW79_22170</name>
</gene>
<comment type="caution">
    <text evidence="2">The sequence shown here is derived from an EMBL/GenBank/DDBJ whole genome shotgun (WGS) entry which is preliminary data.</text>
</comment>
<dbReference type="PROSITE" id="PS51186">
    <property type="entry name" value="GNAT"/>
    <property type="match status" value="1"/>
</dbReference>
<dbReference type="InterPro" id="IPR016181">
    <property type="entry name" value="Acyl_CoA_acyltransferase"/>
</dbReference>
<dbReference type="GO" id="GO:0016746">
    <property type="term" value="F:acyltransferase activity"/>
    <property type="evidence" value="ECO:0007669"/>
    <property type="project" value="UniProtKB-KW"/>
</dbReference>
<dbReference type="Gene3D" id="3.40.630.30">
    <property type="match status" value="1"/>
</dbReference>
<keyword evidence="2" id="KW-0808">Transferase</keyword>
<reference evidence="2 3" key="1">
    <citation type="submission" date="2024-03" db="EMBL/GenBank/DDBJ databases">
        <title>Novel species of the genus Variovorax.</title>
        <authorList>
            <person name="Liu Q."/>
            <person name="Xin Y.-H."/>
        </authorList>
    </citation>
    <scope>NUCLEOTIDE SEQUENCE [LARGE SCALE GENOMIC DNA]</scope>
    <source>
        <strain evidence="2 3">KACC 18901</strain>
    </source>
</reference>
<evidence type="ECO:0000313" key="3">
    <source>
        <dbReference type="Proteomes" id="UP001367030"/>
    </source>
</evidence>
<protein>
    <submittedName>
        <fullName evidence="2">GNAT family N-acetyltransferase</fullName>
        <ecNumber evidence="2">2.3.1.-</ecNumber>
    </submittedName>
</protein>
<dbReference type="Pfam" id="PF13302">
    <property type="entry name" value="Acetyltransf_3"/>
    <property type="match status" value="1"/>
</dbReference>
<evidence type="ECO:0000313" key="2">
    <source>
        <dbReference type="EMBL" id="MEJ8857298.1"/>
    </source>
</evidence>
<dbReference type="InterPro" id="IPR000182">
    <property type="entry name" value="GNAT_dom"/>
</dbReference>
<evidence type="ECO:0000259" key="1">
    <source>
        <dbReference type="PROSITE" id="PS51186"/>
    </source>
</evidence>
<keyword evidence="2" id="KW-0012">Acyltransferase</keyword>
<dbReference type="SUPFAM" id="SSF55729">
    <property type="entry name" value="Acyl-CoA N-acyltransferases (Nat)"/>
    <property type="match status" value="1"/>
</dbReference>
<dbReference type="RefSeq" id="WP_340337372.1">
    <property type="nucleotide sequence ID" value="NZ_JBBKZS010000010.1"/>
</dbReference>
<proteinExistence type="predicted"/>
<dbReference type="EMBL" id="JBBKZS010000010">
    <property type="protein sequence ID" value="MEJ8857298.1"/>
    <property type="molecule type" value="Genomic_DNA"/>
</dbReference>